<comment type="caution">
    <text evidence="5">The sequence shown here is derived from an EMBL/GenBank/DDBJ whole genome shotgun (WGS) entry which is preliminary data.</text>
</comment>
<evidence type="ECO:0000259" key="4">
    <source>
        <dbReference type="PROSITE" id="PS50026"/>
    </source>
</evidence>
<dbReference type="GO" id="GO:0005509">
    <property type="term" value="F:calcium ion binding"/>
    <property type="evidence" value="ECO:0007669"/>
    <property type="project" value="InterPro"/>
</dbReference>
<evidence type="ECO:0000256" key="1">
    <source>
        <dbReference type="ARBA" id="ARBA00023157"/>
    </source>
</evidence>
<dbReference type="InterPro" id="IPR000742">
    <property type="entry name" value="EGF"/>
</dbReference>
<protein>
    <recommendedName>
        <fullName evidence="4">EGF-like domain-containing protein</fullName>
    </recommendedName>
</protein>
<keyword evidence="1 2" id="KW-1015">Disulfide bond</keyword>
<dbReference type="Gene3D" id="2.10.25.10">
    <property type="entry name" value="Laminin"/>
    <property type="match status" value="1"/>
</dbReference>
<evidence type="ECO:0000256" key="3">
    <source>
        <dbReference type="SAM" id="SignalP"/>
    </source>
</evidence>
<dbReference type="InterPro" id="IPR001881">
    <property type="entry name" value="EGF-like_Ca-bd_dom"/>
</dbReference>
<accession>A0A482XQI4</accession>
<evidence type="ECO:0000313" key="5">
    <source>
        <dbReference type="EMBL" id="RZF48036.1"/>
    </source>
</evidence>
<dbReference type="SUPFAM" id="SSF57196">
    <property type="entry name" value="EGF/Laminin"/>
    <property type="match status" value="1"/>
</dbReference>
<dbReference type="EMBL" id="QKKF02002849">
    <property type="protein sequence ID" value="RZF48036.1"/>
    <property type="molecule type" value="Genomic_DNA"/>
</dbReference>
<feature type="signal peptide" evidence="3">
    <location>
        <begin position="1"/>
        <end position="19"/>
    </location>
</feature>
<feature type="domain" description="EGF-like" evidence="4">
    <location>
        <begin position="69"/>
        <end position="108"/>
    </location>
</feature>
<name>A0A482XQI4_LAOST</name>
<keyword evidence="2" id="KW-0245">EGF-like domain</keyword>
<comment type="caution">
    <text evidence="2">Lacks conserved residue(s) required for the propagation of feature annotation.</text>
</comment>
<gene>
    <name evidence="5" type="ORF">LSTR_LSTR002102</name>
</gene>
<dbReference type="AlphaFoldDB" id="A0A482XQI4"/>
<dbReference type="InParanoid" id="A0A482XQI4"/>
<feature type="disulfide bond" evidence="2">
    <location>
        <begin position="78"/>
        <end position="95"/>
    </location>
</feature>
<dbReference type="Proteomes" id="UP000291343">
    <property type="component" value="Unassembled WGS sequence"/>
</dbReference>
<evidence type="ECO:0000313" key="6">
    <source>
        <dbReference type="Proteomes" id="UP000291343"/>
    </source>
</evidence>
<dbReference type="SMART" id="SM00181">
    <property type="entry name" value="EGF"/>
    <property type="match status" value="1"/>
</dbReference>
<keyword evidence="3" id="KW-0732">Signal</keyword>
<sequence length="132" mass="14951">MHSSCLLGTFLLFLTIAMAYEPSIEGCEREQVRQGCKIQDGKCVCGSGCYMQFRFNNKEECKKALKGRKVDYCQRSPCLHGGTCSQITQEPGFRCRCEGTGYYGTRCQFNCPRPGQPFPRGERSFPYECIVI</sequence>
<organism evidence="5 6">
    <name type="scientific">Laodelphax striatellus</name>
    <name type="common">Small brown planthopper</name>
    <name type="synonym">Delphax striatella</name>
    <dbReference type="NCBI Taxonomy" id="195883"/>
    <lineage>
        <taxon>Eukaryota</taxon>
        <taxon>Metazoa</taxon>
        <taxon>Ecdysozoa</taxon>
        <taxon>Arthropoda</taxon>
        <taxon>Hexapoda</taxon>
        <taxon>Insecta</taxon>
        <taxon>Pterygota</taxon>
        <taxon>Neoptera</taxon>
        <taxon>Paraneoptera</taxon>
        <taxon>Hemiptera</taxon>
        <taxon>Auchenorrhyncha</taxon>
        <taxon>Fulgoroidea</taxon>
        <taxon>Delphacidae</taxon>
        <taxon>Criomorphinae</taxon>
        <taxon>Laodelphax</taxon>
    </lineage>
</organism>
<dbReference type="SMART" id="SM00179">
    <property type="entry name" value="EGF_CA"/>
    <property type="match status" value="1"/>
</dbReference>
<keyword evidence="6" id="KW-1185">Reference proteome</keyword>
<reference evidence="5 6" key="1">
    <citation type="journal article" date="2017" name="Gigascience">
        <title>Genome sequence of the small brown planthopper, Laodelphax striatellus.</title>
        <authorList>
            <person name="Zhu J."/>
            <person name="Jiang F."/>
            <person name="Wang X."/>
            <person name="Yang P."/>
            <person name="Bao Y."/>
            <person name="Zhao W."/>
            <person name="Wang W."/>
            <person name="Lu H."/>
            <person name="Wang Q."/>
            <person name="Cui N."/>
            <person name="Li J."/>
            <person name="Chen X."/>
            <person name="Luo L."/>
            <person name="Yu J."/>
            <person name="Kang L."/>
            <person name="Cui F."/>
        </authorList>
    </citation>
    <scope>NUCLEOTIDE SEQUENCE [LARGE SCALE GENOMIC DNA]</scope>
    <source>
        <strain evidence="5">Lst14</strain>
    </source>
</reference>
<evidence type="ECO:0000256" key="2">
    <source>
        <dbReference type="PROSITE-ProRule" id="PRU00076"/>
    </source>
</evidence>
<dbReference type="PROSITE" id="PS50026">
    <property type="entry name" value="EGF_3"/>
    <property type="match status" value="1"/>
</dbReference>
<proteinExistence type="predicted"/>
<feature type="chain" id="PRO_5019740924" description="EGF-like domain-containing protein" evidence="3">
    <location>
        <begin position="20"/>
        <end position="132"/>
    </location>
</feature>
<dbReference type="OrthoDB" id="10046852at2759"/>
<dbReference type="STRING" id="195883.A0A482XQI4"/>